<reference evidence="5 6" key="1">
    <citation type="journal article" date="2015" name="Genome Announc.">
        <title>Expanding the biotechnology potential of lactobacilli through comparative genomics of 213 strains and associated genera.</title>
        <authorList>
            <person name="Sun Z."/>
            <person name="Harris H.M."/>
            <person name="McCann A."/>
            <person name="Guo C."/>
            <person name="Argimon S."/>
            <person name="Zhang W."/>
            <person name="Yang X."/>
            <person name="Jeffery I.B."/>
            <person name="Cooney J.C."/>
            <person name="Kagawa T.F."/>
            <person name="Liu W."/>
            <person name="Song Y."/>
            <person name="Salvetti E."/>
            <person name="Wrobel A."/>
            <person name="Rasinkangas P."/>
            <person name="Parkhill J."/>
            <person name="Rea M.C."/>
            <person name="O'Sullivan O."/>
            <person name="Ritari J."/>
            <person name="Douillard F.P."/>
            <person name="Paul Ross R."/>
            <person name="Yang R."/>
            <person name="Briner A.E."/>
            <person name="Felis G.E."/>
            <person name="de Vos W.M."/>
            <person name="Barrangou R."/>
            <person name="Klaenhammer T.R."/>
            <person name="Caufield P.W."/>
            <person name="Cui Y."/>
            <person name="Zhang H."/>
            <person name="O'Toole P.W."/>
        </authorList>
    </citation>
    <scope>NUCLEOTIDE SEQUENCE [LARGE SCALE GENOMIC DNA]</scope>
    <source>
        <strain evidence="5 6">DSM 18390</strain>
    </source>
</reference>
<dbReference type="InterPro" id="IPR036388">
    <property type="entry name" value="WH-like_DNA-bd_sf"/>
</dbReference>
<comment type="caution">
    <text evidence="5">The sequence shown here is derived from an EMBL/GenBank/DDBJ whole genome shotgun (WGS) entry which is preliminary data.</text>
</comment>
<dbReference type="SMART" id="SM00895">
    <property type="entry name" value="FCD"/>
    <property type="match status" value="1"/>
</dbReference>
<dbReference type="PATRIC" id="fig|1423786.4.peg.1782"/>
<name>A0A0R1YKR6_9LACO</name>
<organism evidence="5 6">
    <name type="scientific">Lentilactobacillus parafarraginis DSM 18390 = JCM 14109</name>
    <dbReference type="NCBI Taxonomy" id="1423786"/>
    <lineage>
        <taxon>Bacteria</taxon>
        <taxon>Bacillati</taxon>
        <taxon>Bacillota</taxon>
        <taxon>Bacilli</taxon>
        <taxon>Lactobacillales</taxon>
        <taxon>Lactobacillaceae</taxon>
        <taxon>Lentilactobacillus</taxon>
    </lineage>
</organism>
<dbReference type="Proteomes" id="UP000051010">
    <property type="component" value="Unassembled WGS sequence"/>
</dbReference>
<dbReference type="GO" id="GO:0003700">
    <property type="term" value="F:DNA-binding transcription factor activity"/>
    <property type="evidence" value="ECO:0007669"/>
    <property type="project" value="InterPro"/>
</dbReference>
<sequence>MQNLQDKAYNYIYERIMNLRLQPGQQVSDLQFVKEIDVSRTPIREAMLRLRREELLYSMAQSGTFVTKIDMQKALDAQYVRRVIETAIIQTLSADIDANELDELIKIVIDQRRVAEAKLLDQTFALDNLFHKRLYQFANKDNVWQWLQSFSNDLNRYRLLRVYDENLPLTLLSNEHKRIVDALTAHDTDRVTQLMTDHLNLMLKERAEVAARFPEFFKNVPEQN</sequence>
<dbReference type="PROSITE" id="PS50949">
    <property type="entry name" value="HTH_GNTR"/>
    <property type="match status" value="1"/>
</dbReference>
<dbReference type="InterPro" id="IPR000524">
    <property type="entry name" value="Tscrpt_reg_HTH_GntR"/>
</dbReference>
<evidence type="ECO:0000256" key="2">
    <source>
        <dbReference type="ARBA" id="ARBA00023125"/>
    </source>
</evidence>
<feature type="domain" description="HTH gntR-type" evidence="4">
    <location>
        <begin position="2"/>
        <end position="69"/>
    </location>
</feature>
<keyword evidence="2" id="KW-0238">DNA-binding</keyword>
<protein>
    <submittedName>
        <fullName evidence="5">Transcriptional regulator, GntR family</fullName>
    </submittedName>
</protein>
<dbReference type="InterPro" id="IPR008920">
    <property type="entry name" value="TF_FadR/GntR_C"/>
</dbReference>
<dbReference type="Pfam" id="PF07729">
    <property type="entry name" value="FCD"/>
    <property type="match status" value="1"/>
</dbReference>
<gene>
    <name evidence="5" type="ORF">FD47_GL001675</name>
</gene>
<dbReference type="InterPro" id="IPR036390">
    <property type="entry name" value="WH_DNA-bd_sf"/>
</dbReference>
<keyword evidence="3" id="KW-0804">Transcription</keyword>
<evidence type="ECO:0000313" key="6">
    <source>
        <dbReference type="Proteomes" id="UP000051010"/>
    </source>
</evidence>
<dbReference type="SUPFAM" id="SSF46785">
    <property type="entry name" value="Winged helix' DNA-binding domain"/>
    <property type="match status" value="1"/>
</dbReference>
<evidence type="ECO:0000313" key="5">
    <source>
        <dbReference type="EMBL" id="KRM43080.1"/>
    </source>
</evidence>
<dbReference type="InterPro" id="IPR011711">
    <property type="entry name" value="GntR_C"/>
</dbReference>
<evidence type="ECO:0000256" key="3">
    <source>
        <dbReference type="ARBA" id="ARBA00023163"/>
    </source>
</evidence>
<dbReference type="AlphaFoldDB" id="A0A0R1YKR6"/>
<proteinExistence type="predicted"/>
<dbReference type="Gene3D" id="1.10.10.10">
    <property type="entry name" value="Winged helix-like DNA-binding domain superfamily/Winged helix DNA-binding domain"/>
    <property type="match status" value="1"/>
</dbReference>
<keyword evidence="1" id="KW-0805">Transcription regulation</keyword>
<dbReference type="PANTHER" id="PTHR43537:SF5">
    <property type="entry name" value="UXU OPERON TRANSCRIPTIONAL REGULATOR"/>
    <property type="match status" value="1"/>
</dbReference>
<dbReference type="SUPFAM" id="SSF48008">
    <property type="entry name" value="GntR ligand-binding domain-like"/>
    <property type="match status" value="1"/>
</dbReference>
<dbReference type="EMBL" id="AZFZ01000038">
    <property type="protein sequence ID" value="KRM43080.1"/>
    <property type="molecule type" value="Genomic_DNA"/>
</dbReference>
<evidence type="ECO:0000259" key="4">
    <source>
        <dbReference type="PROSITE" id="PS50949"/>
    </source>
</evidence>
<dbReference type="PANTHER" id="PTHR43537">
    <property type="entry name" value="TRANSCRIPTIONAL REGULATOR, GNTR FAMILY"/>
    <property type="match status" value="1"/>
</dbReference>
<accession>A0A0R1YKR6</accession>
<dbReference type="Gene3D" id="1.20.120.530">
    <property type="entry name" value="GntR ligand-binding domain-like"/>
    <property type="match status" value="1"/>
</dbReference>
<evidence type="ECO:0000256" key="1">
    <source>
        <dbReference type="ARBA" id="ARBA00023015"/>
    </source>
</evidence>
<dbReference type="RefSeq" id="WP_054735185.1">
    <property type="nucleotide sequence ID" value="NZ_AZFZ01000038.1"/>
</dbReference>
<dbReference type="SMART" id="SM00345">
    <property type="entry name" value="HTH_GNTR"/>
    <property type="match status" value="1"/>
</dbReference>
<dbReference type="CDD" id="cd07377">
    <property type="entry name" value="WHTH_GntR"/>
    <property type="match status" value="1"/>
</dbReference>
<dbReference type="GO" id="GO:0003677">
    <property type="term" value="F:DNA binding"/>
    <property type="evidence" value="ECO:0007669"/>
    <property type="project" value="UniProtKB-KW"/>
</dbReference>
<dbReference type="Pfam" id="PF00392">
    <property type="entry name" value="GntR"/>
    <property type="match status" value="1"/>
</dbReference>